<keyword evidence="8" id="KW-0812">Transmembrane</keyword>
<dbReference type="Pfam" id="PF03734">
    <property type="entry name" value="YkuD"/>
    <property type="match status" value="1"/>
</dbReference>
<evidence type="ECO:0000256" key="4">
    <source>
        <dbReference type="ARBA" id="ARBA00022984"/>
    </source>
</evidence>
<name>A0A7Y2Q0C0_9MICO</name>
<evidence type="ECO:0000256" key="7">
    <source>
        <dbReference type="SAM" id="MobiDB-lite"/>
    </source>
</evidence>
<keyword evidence="8" id="KW-1133">Transmembrane helix</keyword>
<dbReference type="Gene3D" id="2.40.440.10">
    <property type="entry name" value="L,D-transpeptidase catalytic domain-like"/>
    <property type="match status" value="1"/>
</dbReference>
<dbReference type="EMBL" id="JABEMB010000002">
    <property type="protein sequence ID" value="NNH02725.1"/>
    <property type="molecule type" value="Genomic_DNA"/>
</dbReference>
<keyword evidence="5 6" id="KW-0961">Cell wall biogenesis/degradation</keyword>
<keyword evidence="11" id="KW-1185">Reference proteome</keyword>
<dbReference type="GO" id="GO:0016740">
    <property type="term" value="F:transferase activity"/>
    <property type="evidence" value="ECO:0007669"/>
    <property type="project" value="UniProtKB-KW"/>
</dbReference>
<evidence type="ECO:0000256" key="2">
    <source>
        <dbReference type="ARBA" id="ARBA00022679"/>
    </source>
</evidence>
<organism evidence="10 11">
    <name type="scientific">Microbacterium ulmi</name>
    <dbReference type="NCBI Taxonomy" id="179095"/>
    <lineage>
        <taxon>Bacteria</taxon>
        <taxon>Bacillati</taxon>
        <taxon>Actinomycetota</taxon>
        <taxon>Actinomycetes</taxon>
        <taxon>Micrococcales</taxon>
        <taxon>Microbacteriaceae</taxon>
        <taxon>Microbacterium</taxon>
    </lineage>
</organism>
<dbReference type="CDD" id="cd16913">
    <property type="entry name" value="YkuD_like"/>
    <property type="match status" value="1"/>
</dbReference>
<evidence type="ECO:0000256" key="5">
    <source>
        <dbReference type="ARBA" id="ARBA00023316"/>
    </source>
</evidence>
<evidence type="ECO:0000256" key="6">
    <source>
        <dbReference type="PROSITE-ProRule" id="PRU01373"/>
    </source>
</evidence>
<dbReference type="InterPro" id="IPR005490">
    <property type="entry name" value="LD_TPept_cat_dom"/>
</dbReference>
<dbReference type="InterPro" id="IPR038063">
    <property type="entry name" value="Transpep_catalytic_dom"/>
</dbReference>
<dbReference type="SUPFAM" id="SSF141523">
    <property type="entry name" value="L,D-transpeptidase catalytic domain-like"/>
    <property type="match status" value="1"/>
</dbReference>
<evidence type="ECO:0000256" key="1">
    <source>
        <dbReference type="ARBA" id="ARBA00004752"/>
    </source>
</evidence>
<keyword evidence="4 6" id="KW-0573">Peptidoglycan synthesis</keyword>
<dbReference type="GO" id="GO:0071555">
    <property type="term" value="P:cell wall organization"/>
    <property type="evidence" value="ECO:0007669"/>
    <property type="project" value="UniProtKB-UniRule"/>
</dbReference>
<dbReference type="Proteomes" id="UP000543598">
    <property type="component" value="Unassembled WGS sequence"/>
</dbReference>
<dbReference type="GO" id="GO:0008360">
    <property type="term" value="P:regulation of cell shape"/>
    <property type="evidence" value="ECO:0007669"/>
    <property type="project" value="UniProtKB-UniRule"/>
</dbReference>
<feature type="region of interest" description="Disordered" evidence="7">
    <location>
        <begin position="43"/>
        <end position="76"/>
    </location>
</feature>
<keyword evidence="2" id="KW-0808">Transferase</keyword>
<dbReference type="PROSITE" id="PS52029">
    <property type="entry name" value="LD_TPASE"/>
    <property type="match status" value="1"/>
</dbReference>
<dbReference type="UniPathway" id="UPA00219"/>
<feature type="domain" description="L,D-TPase catalytic" evidence="9">
    <location>
        <begin position="193"/>
        <end position="312"/>
    </location>
</feature>
<dbReference type="AlphaFoldDB" id="A0A7Y2Q0C0"/>
<evidence type="ECO:0000256" key="8">
    <source>
        <dbReference type="SAM" id="Phobius"/>
    </source>
</evidence>
<evidence type="ECO:0000256" key="3">
    <source>
        <dbReference type="ARBA" id="ARBA00022960"/>
    </source>
</evidence>
<keyword evidence="3 6" id="KW-0133">Cell shape</keyword>
<comment type="pathway">
    <text evidence="1 6">Cell wall biogenesis; peptidoglycan biosynthesis.</text>
</comment>
<evidence type="ECO:0000259" key="9">
    <source>
        <dbReference type="PROSITE" id="PS52029"/>
    </source>
</evidence>
<dbReference type="GO" id="GO:0009252">
    <property type="term" value="P:peptidoglycan biosynthetic process"/>
    <property type="evidence" value="ECO:0007669"/>
    <property type="project" value="UniProtKB-UniPathway"/>
</dbReference>
<gene>
    <name evidence="10" type="ORF">HLA99_02465</name>
</gene>
<comment type="caution">
    <text evidence="10">The sequence shown here is derived from an EMBL/GenBank/DDBJ whole genome shotgun (WGS) entry which is preliminary data.</text>
</comment>
<feature type="transmembrane region" description="Helical" evidence="8">
    <location>
        <begin position="20"/>
        <end position="39"/>
    </location>
</feature>
<feature type="compositionally biased region" description="Low complexity" evidence="7">
    <location>
        <begin position="54"/>
        <end position="68"/>
    </location>
</feature>
<proteinExistence type="predicted"/>
<keyword evidence="8" id="KW-0472">Membrane</keyword>
<protein>
    <submittedName>
        <fullName evidence="10">L,D-transpeptidase family protein</fullName>
    </submittedName>
</protein>
<evidence type="ECO:0000313" key="11">
    <source>
        <dbReference type="Proteomes" id="UP000543598"/>
    </source>
</evidence>
<accession>A0A7Y2Q0C0</accession>
<dbReference type="RefSeq" id="WP_167039982.1">
    <property type="nucleotide sequence ID" value="NZ_BAAANA010000003.1"/>
</dbReference>
<sequence length="313" mass="32921">MDDGRPSAATGARRPRRALWTGLAVTFALGAVVVGAWALRPGEPAASVSPGDTPTPTEAASAPMTPSAAPTPTPAGFPANTTAYDVLALPQVDVFAVIPSLPVDDDPFGSFTGEVARSLYDAAPVFADPLGEPVGALPRAYVFDGTTVPIVERQDHWVKVLLTGRQAYPSQGNPAQVTGWLRTQDVVILPIDTRVEVSISARTVDIVSTSGTERVATDFAWGTEATPTPLGRSFVMLIRTDSALWYTRGNPLVYLSVQSPTLDGFAGASVAVTAFHYHDDRSGRISNGCIRLDPGAIARLAQLALGTPVYIRA</sequence>
<feature type="active site" description="Proton donor/acceptor" evidence="6">
    <location>
        <position position="278"/>
    </location>
</feature>
<evidence type="ECO:0000313" key="10">
    <source>
        <dbReference type="EMBL" id="NNH02725.1"/>
    </source>
</evidence>
<reference evidence="10 11" key="1">
    <citation type="submission" date="2020-05" db="EMBL/GenBank/DDBJ databases">
        <title>MicrobeNet Type strains.</title>
        <authorList>
            <person name="Nicholson A.C."/>
        </authorList>
    </citation>
    <scope>NUCLEOTIDE SEQUENCE [LARGE SCALE GENOMIC DNA]</scope>
    <source>
        <strain evidence="10 11">JCM 14282</strain>
    </source>
</reference>
<feature type="active site" description="Nucleophile" evidence="6">
    <location>
        <position position="289"/>
    </location>
</feature>